<evidence type="ECO:0000313" key="9">
    <source>
        <dbReference type="EMBL" id="MFM9645314.1"/>
    </source>
</evidence>
<dbReference type="EMBL" id="JBJVNE010000002">
    <property type="protein sequence ID" value="MFM9645314.1"/>
    <property type="molecule type" value="Genomic_DNA"/>
</dbReference>
<feature type="transmembrane region" description="Helical" evidence="8">
    <location>
        <begin position="196"/>
        <end position="217"/>
    </location>
</feature>
<keyword evidence="5 8" id="KW-0812">Transmembrane</keyword>
<comment type="subcellular location">
    <subcellularLocation>
        <location evidence="1">Cell membrane</location>
        <topology evidence="1">Multi-pass membrane protein</topology>
    </subcellularLocation>
</comment>
<feature type="transmembrane region" description="Helical" evidence="8">
    <location>
        <begin position="59"/>
        <end position="80"/>
    </location>
</feature>
<evidence type="ECO:0000256" key="8">
    <source>
        <dbReference type="SAM" id="Phobius"/>
    </source>
</evidence>
<comment type="caution">
    <text evidence="9">The sequence shown here is derived from an EMBL/GenBank/DDBJ whole genome shotgun (WGS) entry which is preliminary data.</text>
</comment>
<dbReference type="Proteomes" id="UP001631993">
    <property type="component" value="Unassembled WGS sequence"/>
</dbReference>
<comment type="similarity">
    <text evidence="2">Belongs to the multi antimicrobial extrusion (MATE) (TC 2.A.66.1) family.</text>
</comment>
<feature type="transmembrane region" description="Helical" evidence="8">
    <location>
        <begin position="138"/>
        <end position="162"/>
    </location>
</feature>
<feature type="transmembrane region" description="Helical" evidence="8">
    <location>
        <begin position="413"/>
        <end position="431"/>
    </location>
</feature>
<keyword evidence="10" id="KW-1185">Reference proteome</keyword>
<accession>A0ABW9IBV1</accession>
<feature type="transmembrane region" description="Helical" evidence="8">
    <location>
        <begin position="352"/>
        <end position="373"/>
    </location>
</feature>
<evidence type="ECO:0000256" key="1">
    <source>
        <dbReference type="ARBA" id="ARBA00004651"/>
    </source>
</evidence>
<gene>
    <name evidence="9" type="ORF">ACKI1S_04065</name>
</gene>
<protein>
    <submittedName>
        <fullName evidence="9">MATE family efflux transporter</fullName>
    </submittedName>
</protein>
<dbReference type="NCBIfam" id="TIGR00797">
    <property type="entry name" value="matE"/>
    <property type="match status" value="1"/>
</dbReference>
<keyword evidence="3" id="KW-0813">Transport</keyword>
<feature type="transmembrane region" description="Helical" evidence="8">
    <location>
        <begin position="100"/>
        <end position="118"/>
    </location>
</feature>
<dbReference type="PANTHER" id="PTHR42893">
    <property type="entry name" value="PROTEIN DETOXIFICATION 44, CHLOROPLASTIC-RELATED"/>
    <property type="match status" value="1"/>
</dbReference>
<evidence type="ECO:0000256" key="2">
    <source>
        <dbReference type="ARBA" id="ARBA00010199"/>
    </source>
</evidence>
<proteinExistence type="inferred from homology"/>
<feature type="transmembrane region" description="Helical" evidence="8">
    <location>
        <begin position="385"/>
        <end position="407"/>
    </location>
</feature>
<feature type="transmembrane region" description="Helical" evidence="8">
    <location>
        <begin position="320"/>
        <end position="340"/>
    </location>
</feature>
<feature type="transmembrane region" description="Helical" evidence="8">
    <location>
        <begin position="275"/>
        <end position="299"/>
    </location>
</feature>
<dbReference type="InterPro" id="IPR048279">
    <property type="entry name" value="MdtK-like"/>
</dbReference>
<evidence type="ECO:0000256" key="5">
    <source>
        <dbReference type="ARBA" id="ARBA00022692"/>
    </source>
</evidence>
<dbReference type="PIRSF" id="PIRSF006603">
    <property type="entry name" value="DinF"/>
    <property type="match status" value="1"/>
</dbReference>
<dbReference type="RefSeq" id="WP_369278775.1">
    <property type="nucleotide sequence ID" value="NZ_JBJVMW010000028.1"/>
</dbReference>
<feature type="transmembrane region" description="Helical" evidence="8">
    <location>
        <begin position="19"/>
        <end position="39"/>
    </location>
</feature>
<sequence>MTPAPAIPKATRRQHDREIVALAVPAFGALVAEPLFVLADSAIVGHLGTAQLAGLGVASALLTTAVSIFVFLAYATTAAVARRVGAGDLPAAIRQGMDGIWLALLLGAAVIALVLPTAPSLVELFGASETAAPYAITYLRISALGIPAMLVVLAATGVLRGLQDTRTPLYVAIGGFVANALLNVGLVYGADLGIAGSAWGTVIAQCGMAAVYLVVVIRGARRHGASLRPDAAGIRASARAGVPLLVRTLSLRAVLMIATAVAARLGDEDIAAHQIVLSLWSLLAFALDAIAIAGQAIIGRYLGANDPQGARVVCRRMVEWGSAVGVVLALLVALARPLFLPLFTGDPGVTDAALPALLVVALSQPVCAIVFVLDGVLMGAGDGPYLAWAMVLTLAVFAPVALLVPALGGGLTALWGAMTLMMVVRLLTLWLRTRSGRWLVTGASR</sequence>
<organism evidence="9 10">
    <name type="scientific">Streptomyces galilaeus</name>
    <dbReference type="NCBI Taxonomy" id="33899"/>
    <lineage>
        <taxon>Bacteria</taxon>
        <taxon>Bacillati</taxon>
        <taxon>Actinomycetota</taxon>
        <taxon>Actinomycetes</taxon>
        <taxon>Kitasatosporales</taxon>
        <taxon>Streptomycetaceae</taxon>
        <taxon>Streptomyces</taxon>
    </lineage>
</organism>
<dbReference type="PANTHER" id="PTHR42893:SF46">
    <property type="entry name" value="PROTEIN DETOXIFICATION 44, CHLOROPLASTIC"/>
    <property type="match status" value="1"/>
</dbReference>
<keyword evidence="7 8" id="KW-0472">Membrane</keyword>
<feature type="transmembrane region" description="Helical" evidence="8">
    <location>
        <begin position="169"/>
        <end position="190"/>
    </location>
</feature>
<name>A0ABW9IBV1_STRGJ</name>
<evidence type="ECO:0000256" key="3">
    <source>
        <dbReference type="ARBA" id="ARBA00022448"/>
    </source>
</evidence>
<dbReference type="InterPro" id="IPR002528">
    <property type="entry name" value="MATE_fam"/>
</dbReference>
<evidence type="ECO:0000256" key="4">
    <source>
        <dbReference type="ARBA" id="ARBA00022475"/>
    </source>
</evidence>
<dbReference type="Pfam" id="PF01554">
    <property type="entry name" value="MatE"/>
    <property type="match status" value="2"/>
</dbReference>
<keyword evidence="6 8" id="KW-1133">Transmembrane helix</keyword>
<dbReference type="CDD" id="cd13136">
    <property type="entry name" value="MATE_DinF_like"/>
    <property type="match status" value="1"/>
</dbReference>
<keyword evidence="4" id="KW-1003">Cell membrane</keyword>
<feature type="transmembrane region" description="Helical" evidence="8">
    <location>
        <begin position="244"/>
        <end position="263"/>
    </location>
</feature>
<reference evidence="9 10" key="1">
    <citation type="submission" date="2024-12" db="EMBL/GenBank/DDBJ databases">
        <title>Forecasting of Potato common scab and diversities of Pathogenic streptomyces spp. in china.</title>
        <authorList>
            <person name="Handique U."/>
            <person name="Wu J."/>
        </authorList>
    </citation>
    <scope>NUCLEOTIDE SEQUENCE [LARGE SCALE GENOMIC DNA]</scope>
    <source>
        <strain evidence="9 10">ZRIMU1585</strain>
    </source>
</reference>
<evidence type="ECO:0000256" key="6">
    <source>
        <dbReference type="ARBA" id="ARBA00022989"/>
    </source>
</evidence>
<dbReference type="InterPro" id="IPR044644">
    <property type="entry name" value="DinF-like"/>
</dbReference>
<evidence type="ECO:0000256" key="7">
    <source>
        <dbReference type="ARBA" id="ARBA00023136"/>
    </source>
</evidence>
<evidence type="ECO:0000313" key="10">
    <source>
        <dbReference type="Proteomes" id="UP001631993"/>
    </source>
</evidence>